<protein>
    <submittedName>
        <fullName evidence="1">30257_t:CDS:1</fullName>
    </submittedName>
</protein>
<dbReference type="Proteomes" id="UP000789901">
    <property type="component" value="Unassembled WGS sequence"/>
</dbReference>
<accession>A0ABN7XGM9</accession>
<evidence type="ECO:0000313" key="2">
    <source>
        <dbReference type="Proteomes" id="UP000789901"/>
    </source>
</evidence>
<feature type="non-terminal residue" evidence="1">
    <location>
        <position position="53"/>
    </location>
</feature>
<organism evidence="1 2">
    <name type="scientific">Gigaspora margarita</name>
    <dbReference type="NCBI Taxonomy" id="4874"/>
    <lineage>
        <taxon>Eukaryota</taxon>
        <taxon>Fungi</taxon>
        <taxon>Fungi incertae sedis</taxon>
        <taxon>Mucoromycota</taxon>
        <taxon>Glomeromycotina</taxon>
        <taxon>Glomeromycetes</taxon>
        <taxon>Diversisporales</taxon>
        <taxon>Gigasporaceae</taxon>
        <taxon>Gigaspora</taxon>
    </lineage>
</organism>
<dbReference type="EMBL" id="CAJVQB010120741">
    <property type="protein sequence ID" value="CAG8853154.1"/>
    <property type="molecule type" value="Genomic_DNA"/>
</dbReference>
<sequence length="53" mass="6298">RKFAYYLINAQLPIMINSTVLDNNNNNIVEDDESSEEESKLEIVEQYRKTLYE</sequence>
<reference evidence="1 2" key="1">
    <citation type="submission" date="2021-06" db="EMBL/GenBank/DDBJ databases">
        <authorList>
            <person name="Kallberg Y."/>
            <person name="Tangrot J."/>
            <person name="Rosling A."/>
        </authorList>
    </citation>
    <scope>NUCLEOTIDE SEQUENCE [LARGE SCALE GENOMIC DNA]</scope>
    <source>
        <strain evidence="1 2">120-4 pot B 10/14</strain>
    </source>
</reference>
<gene>
    <name evidence="1" type="ORF">GMARGA_LOCUS41975</name>
</gene>
<keyword evidence="2" id="KW-1185">Reference proteome</keyword>
<name>A0ABN7XGM9_GIGMA</name>
<comment type="caution">
    <text evidence="1">The sequence shown here is derived from an EMBL/GenBank/DDBJ whole genome shotgun (WGS) entry which is preliminary data.</text>
</comment>
<evidence type="ECO:0000313" key="1">
    <source>
        <dbReference type="EMBL" id="CAG8853154.1"/>
    </source>
</evidence>
<feature type="non-terminal residue" evidence="1">
    <location>
        <position position="1"/>
    </location>
</feature>
<proteinExistence type="predicted"/>